<sequence>MCWFSGPLRGRARSHRYSAQAKHCAVLVGAGVPAKKARRCQRPWHASTRNQRSSSLKPCTSMNEITR</sequence>
<comment type="caution">
    <text evidence="2">The sequence shown here is derived from an EMBL/GenBank/DDBJ whole genome shotgun (WGS) entry which is preliminary data.</text>
</comment>
<accession>A0A2N1ILA4</accession>
<dbReference type="Proteomes" id="UP000233399">
    <property type="component" value="Unassembled WGS sequence"/>
</dbReference>
<evidence type="ECO:0000313" key="3">
    <source>
        <dbReference type="Proteomes" id="UP000233399"/>
    </source>
</evidence>
<organism evidence="2 3">
    <name type="scientific">Pseudomonas monteilii</name>
    <dbReference type="NCBI Taxonomy" id="76759"/>
    <lineage>
        <taxon>Bacteria</taxon>
        <taxon>Pseudomonadati</taxon>
        <taxon>Pseudomonadota</taxon>
        <taxon>Gammaproteobacteria</taxon>
        <taxon>Pseudomonadales</taxon>
        <taxon>Pseudomonadaceae</taxon>
        <taxon>Pseudomonas</taxon>
    </lineage>
</organism>
<gene>
    <name evidence="2" type="ORF">CXB65_24310</name>
</gene>
<dbReference type="AlphaFoldDB" id="A0A2N1ILA4"/>
<feature type="region of interest" description="Disordered" evidence="1">
    <location>
        <begin position="39"/>
        <end position="67"/>
    </location>
</feature>
<name>A0A2N1ILA4_9PSED</name>
<reference evidence="2 3" key="1">
    <citation type="submission" date="2017-12" db="EMBL/GenBank/DDBJ databases">
        <title>Isolation and characterization of an aerobic denitrifying Pseudomonas monteilii CY06 from aquaculture ponds.</title>
        <authorList>
            <person name="Ma Q."/>
            <person name="Cai Y."/>
            <person name="He Z."/>
        </authorList>
    </citation>
    <scope>NUCLEOTIDE SEQUENCE [LARGE SCALE GENOMIC DNA]</scope>
    <source>
        <strain evidence="2 3">CY06</strain>
    </source>
</reference>
<evidence type="ECO:0000313" key="2">
    <source>
        <dbReference type="EMBL" id="PKI19043.1"/>
    </source>
</evidence>
<dbReference type="EMBL" id="PJCG01000072">
    <property type="protein sequence ID" value="PKI19043.1"/>
    <property type="molecule type" value="Genomic_DNA"/>
</dbReference>
<feature type="compositionally biased region" description="Polar residues" evidence="1">
    <location>
        <begin position="47"/>
        <end position="67"/>
    </location>
</feature>
<protein>
    <submittedName>
        <fullName evidence="2">Uncharacterized protein</fullName>
    </submittedName>
</protein>
<evidence type="ECO:0000256" key="1">
    <source>
        <dbReference type="SAM" id="MobiDB-lite"/>
    </source>
</evidence>
<proteinExistence type="predicted"/>